<evidence type="ECO:0000256" key="1">
    <source>
        <dbReference type="SAM" id="Coils"/>
    </source>
</evidence>
<dbReference type="SUPFAM" id="SSF52540">
    <property type="entry name" value="P-loop containing nucleoside triphosphate hydrolases"/>
    <property type="match status" value="1"/>
</dbReference>
<evidence type="ECO:0000313" key="2">
    <source>
        <dbReference type="Ensembl" id="ENSPTEP00000003220.1"/>
    </source>
</evidence>
<dbReference type="Gene3D" id="3.40.50.300">
    <property type="entry name" value="P-loop containing nucleotide triphosphate hydrolases"/>
    <property type="match status" value="1"/>
</dbReference>
<proteinExistence type="predicted"/>
<feature type="coiled-coil region" evidence="1">
    <location>
        <begin position="3"/>
        <end position="37"/>
    </location>
</feature>
<dbReference type="GO" id="GO:0051880">
    <property type="term" value="F:G-quadruplex DNA binding"/>
    <property type="evidence" value="ECO:0007669"/>
    <property type="project" value="TreeGrafter"/>
</dbReference>
<evidence type="ECO:0008006" key="4">
    <source>
        <dbReference type="Google" id="ProtNLM"/>
    </source>
</evidence>
<dbReference type="InterPro" id="IPR027417">
    <property type="entry name" value="P-loop_NTPase"/>
</dbReference>
<dbReference type="PANTHER" id="PTHR18867:SF12">
    <property type="entry name" value="DNA REPAIR PROTEIN RAD50"/>
    <property type="match status" value="1"/>
</dbReference>
<name>A0A8C9GF62_9PRIM</name>
<dbReference type="GO" id="GO:0006302">
    <property type="term" value="P:double-strand break repair"/>
    <property type="evidence" value="ECO:0007669"/>
    <property type="project" value="TreeGrafter"/>
</dbReference>
<dbReference type="Proteomes" id="UP000694416">
    <property type="component" value="Unplaced"/>
</dbReference>
<keyword evidence="3" id="KW-1185">Reference proteome</keyword>
<dbReference type="GO" id="GO:0000722">
    <property type="term" value="P:telomere maintenance via recombination"/>
    <property type="evidence" value="ECO:0007669"/>
    <property type="project" value="TreeGrafter"/>
</dbReference>
<accession>A0A8C9GF62</accession>
<dbReference type="Ensembl" id="ENSPTET00000005048.1">
    <property type="protein sequence ID" value="ENSPTEP00000003220.1"/>
    <property type="gene ID" value="ENSPTEG00000003822.1"/>
</dbReference>
<dbReference type="GO" id="GO:0003691">
    <property type="term" value="F:double-stranded telomeric DNA binding"/>
    <property type="evidence" value="ECO:0007669"/>
    <property type="project" value="TreeGrafter"/>
</dbReference>
<sequence length="266" mass="31081">MLLQIINNEKKELEMNIDNYTKRIRNLQIKEAELKGKIDLRKEYIRKLQTDINSDVVYTNVEKEYKKKLIEIIVYKNAVKDICTFYHALDQAIIKFHNLKMEEINISIKNLWRRVYNSPDIDYIYIKSDVQNENNGKQNQRKSYNYRVVMVKNNCELDMRGRCSSGQKVLCSIIIRLALAESFSIRCGILALDEPTTNLDKSNSRNLAALIANIVELRKGTSAFQLILITHDTYFVEALSKYGLTDCFYKVSRDEHGYSTIKKVSR</sequence>
<evidence type="ECO:0000313" key="3">
    <source>
        <dbReference type="Proteomes" id="UP000694416"/>
    </source>
</evidence>
<dbReference type="GO" id="GO:0000794">
    <property type="term" value="C:condensed nuclear chromosome"/>
    <property type="evidence" value="ECO:0007669"/>
    <property type="project" value="TreeGrafter"/>
</dbReference>
<dbReference type="PANTHER" id="PTHR18867">
    <property type="entry name" value="RAD50"/>
    <property type="match status" value="1"/>
</dbReference>
<organism evidence="2 3">
    <name type="scientific">Piliocolobus tephrosceles</name>
    <name type="common">Ugandan red Colobus</name>
    <dbReference type="NCBI Taxonomy" id="591936"/>
    <lineage>
        <taxon>Eukaryota</taxon>
        <taxon>Metazoa</taxon>
        <taxon>Chordata</taxon>
        <taxon>Craniata</taxon>
        <taxon>Vertebrata</taxon>
        <taxon>Euteleostomi</taxon>
        <taxon>Mammalia</taxon>
        <taxon>Eutheria</taxon>
        <taxon>Euarchontoglires</taxon>
        <taxon>Primates</taxon>
        <taxon>Haplorrhini</taxon>
        <taxon>Catarrhini</taxon>
        <taxon>Cercopithecidae</taxon>
        <taxon>Colobinae</taxon>
        <taxon>Piliocolobus</taxon>
    </lineage>
</organism>
<protein>
    <recommendedName>
        <fullName evidence="4">DNA repair protein RAD50</fullName>
    </recommendedName>
</protein>
<dbReference type="GO" id="GO:0030870">
    <property type="term" value="C:Mre11 complex"/>
    <property type="evidence" value="ECO:0007669"/>
    <property type="project" value="TreeGrafter"/>
</dbReference>
<dbReference type="AlphaFoldDB" id="A0A8C9GF62"/>
<reference evidence="2" key="1">
    <citation type="submission" date="2025-08" db="UniProtKB">
        <authorList>
            <consortium name="Ensembl"/>
        </authorList>
    </citation>
    <scope>IDENTIFICATION</scope>
</reference>
<dbReference type="GO" id="GO:0070192">
    <property type="term" value="P:chromosome organization involved in meiotic cell cycle"/>
    <property type="evidence" value="ECO:0007669"/>
    <property type="project" value="TreeGrafter"/>
</dbReference>
<dbReference type="GO" id="GO:0007004">
    <property type="term" value="P:telomere maintenance via telomerase"/>
    <property type="evidence" value="ECO:0007669"/>
    <property type="project" value="TreeGrafter"/>
</dbReference>
<dbReference type="FunFam" id="3.40.50.300:FF:001805">
    <property type="entry name" value="Similar to DNA repair protein rad50"/>
    <property type="match status" value="1"/>
</dbReference>
<reference evidence="2" key="2">
    <citation type="submission" date="2025-09" db="UniProtKB">
        <authorList>
            <consortium name="Ensembl"/>
        </authorList>
    </citation>
    <scope>IDENTIFICATION</scope>
</reference>
<dbReference type="GO" id="GO:0043047">
    <property type="term" value="F:single-stranded telomeric DNA binding"/>
    <property type="evidence" value="ECO:0007669"/>
    <property type="project" value="TreeGrafter"/>
</dbReference>
<keyword evidence="1" id="KW-0175">Coiled coil</keyword>